<dbReference type="Pfam" id="PF00175">
    <property type="entry name" value="NAD_binding_1"/>
    <property type="match status" value="1"/>
</dbReference>
<dbReference type="GO" id="GO:0016491">
    <property type="term" value="F:oxidoreductase activity"/>
    <property type="evidence" value="ECO:0007669"/>
    <property type="project" value="InterPro"/>
</dbReference>
<keyword evidence="7" id="KW-0408">Iron</keyword>
<dbReference type="PANTHER" id="PTHR43513:SF1">
    <property type="entry name" value="ANAEROBIC SULFITE REDUCTASE SUBUNIT B"/>
    <property type="match status" value="1"/>
</dbReference>
<dbReference type="Gene3D" id="2.10.240.10">
    <property type="entry name" value="Dihydroorotate dehydrogenase, electron transfer subunit"/>
    <property type="match status" value="1"/>
</dbReference>
<organism evidence="11">
    <name type="scientific">marine sediment metagenome</name>
    <dbReference type="NCBI Taxonomy" id="412755"/>
    <lineage>
        <taxon>unclassified sequences</taxon>
        <taxon>metagenomes</taxon>
        <taxon>ecological metagenomes</taxon>
    </lineage>
</organism>
<dbReference type="InterPro" id="IPR039261">
    <property type="entry name" value="FNR_nucleotide-bd"/>
</dbReference>
<keyword evidence="4" id="KW-0479">Metal-binding</keyword>
<dbReference type="InterPro" id="IPR017938">
    <property type="entry name" value="Riboflavin_synthase-like_b-brl"/>
</dbReference>
<dbReference type="PRINTS" id="PR00410">
    <property type="entry name" value="PHEHYDRXLASE"/>
</dbReference>
<gene>
    <name evidence="11" type="ORF">S01H4_17798</name>
</gene>
<dbReference type="Pfam" id="PF10418">
    <property type="entry name" value="DHODB_Fe-S_bind"/>
    <property type="match status" value="1"/>
</dbReference>
<dbReference type="SUPFAM" id="SSF52343">
    <property type="entry name" value="Ferredoxin reductase-like, C-terminal NADP-linked domain"/>
    <property type="match status" value="1"/>
</dbReference>
<comment type="caution">
    <text evidence="11">The sequence shown here is derived from an EMBL/GenBank/DDBJ whole genome shotgun (WGS) entry which is preliminary data.</text>
</comment>
<accession>X1AYA1</accession>
<protein>
    <recommendedName>
        <fullName evidence="10">FAD-binding FR-type domain-containing protein</fullName>
    </recommendedName>
</protein>
<keyword evidence="3" id="KW-0001">2Fe-2S</keyword>
<evidence type="ECO:0000259" key="10">
    <source>
        <dbReference type="PROSITE" id="PS51384"/>
    </source>
</evidence>
<keyword evidence="1" id="KW-0813">Transport</keyword>
<evidence type="ECO:0000256" key="2">
    <source>
        <dbReference type="ARBA" id="ARBA00022630"/>
    </source>
</evidence>
<feature type="domain" description="FAD-binding FR-type" evidence="10">
    <location>
        <begin position="20"/>
        <end position="120"/>
    </location>
</feature>
<dbReference type="SUPFAM" id="SSF63380">
    <property type="entry name" value="Riboflavin synthase domain-like"/>
    <property type="match status" value="1"/>
</dbReference>
<feature type="non-terminal residue" evidence="11">
    <location>
        <position position="291"/>
    </location>
</feature>
<dbReference type="Gene3D" id="3.40.50.80">
    <property type="entry name" value="Nucleotide-binding domain of ferredoxin-NADP reductase (FNR) module"/>
    <property type="match status" value="1"/>
</dbReference>
<dbReference type="AlphaFoldDB" id="X1AYA1"/>
<dbReference type="GO" id="GO:0046872">
    <property type="term" value="F:metal ion binding"/>
    <property type="evidence" value="ECO:0007669"/>
    <property type="project" value="UniProtKB-KW"/>
</dbReference>
<dbReference type="InterPro" id="IPR017927">
    <property type="entry name" value="FAD-bd_FR_type"/>
</dbReference>
<dbReference type="GO" id="GO:0050660">
    <property type="term" value="F:flavin adenine dinucleotide binding"/>
    <property type="evidence" value="ECO:0007669"/>
    <property type="project" value="InterPro"/>
</dbReference>
<dbReference type="PANTHER" id="PTHR43513">
    <property type="entry name" value="DIHYDROOROTATE DEHYDROGENASE B (NAD(+)), ELECTRON TRANSFER SUBUNIT"/>
    <property type="match status" value="1"/>
</dbReference>
<evidence type="ECO:0000256" key="1">
    <source>
        <dbReference type="ARBA" id="ARBA00022448"/>
    </source>
</evidence>
<dbReference type="PROSITE" id="PS51384">
    <property type="entry name" value="FAD_FR"/>
    <property type="match status" value="1"/>
</dbReference>
<keyword evidence="6" id="KW-0249">Electron transport</keyword>
<dbReference type="InterPro" id="IPR050353">
    <property type="entry name" value="PyrK_electron_transfer"/>
</dbReference>
<dbReference type="CDD" id="cd06221">
    <property type="entry name" value="sulfite_reductase_like"/>
    <property type="match status" value="1"/>
</dbReference>
<evidence type="ECO:0000256" key="5">
    <source>
        <dbReference type="ARBA" id="ARBA00022827"/>
    </source>
</evidence>
<dbReference type="GO" id="GO:0006221">
    <property type="term" value="P:pyrimidine nucleotide biosynthetic process"/>
    <property type="evidence" value="ECO:0007669"/>
    <property type="project" value="InterPro"/>
</dbReference>
<dbReference type="EMBL" id="BART01007859">
    <property type="protein sequence ID" value="GAG64741.1"/>
    <property type="molecule type" value="Genomic_DNA"/>
</dbReference>
<dbReference type="GO" id="GO:0051537">
    <property type="term" value="F:2 iron, 2 sulfur cluster binding"/>
    <property type="evidence" value="ECO:0007669"/>
    <property type="project" value="UniProtKB-KW"/>
</dbReference>
<dbReference type="InterPro" id="IPR037117">
    <property type="entry name" value="Dihydroorotate_DH_ele_sf"/>
</dbReference>
<keyword evidence="5" id="KW-0274">FAD</keyword>
<evidence type="ECO:0000256" key="7">
    <source>
        <dbReference type="ARBA" id="ARBA00023004"/>
    </source>
</evidence>
<dbReference type="InterPro" id="IPR001433">
    <property type="entry name" value="OxRdtase_FAD/NAD-bd"/>
</dbReference>
<evidence type="ECO:0000256" key="6">
    <source>
        <dbReference type="ARBA" id="ARBA00022982"/>
    </source>
</evidence>
<keyword evidence="8" id="KW-0411">Iron-sulfur</keyword>
<dbReference type="InterPro" id="IPR012165">
    <property type="entry name" value="Cyt_c3_hydrogenase_gsu"/>
</dbReference>
<dbReference type="InterPro" id="IPR019480">
    <property type="entry name" value="Dihydroorotate_DH_Fe-S-bd"/>
</dbReference>
<reference evidence="11" key="1">
    <citation type="journal article" date="2014" name="Front. Microbiol.">
        <title>High frequency of phylogenetically diverse reductive dehalogenase-homologous genes in deep subseafloor sedimentary metagenomes.</title>
        <authorList>
            <person name="Kawai M."/>
            <person name="Futagami T."/>
            <person name="Toyoda A."/>
            <person name="Takaki Y."/>
            <person name="Nishi S."/>
            <person name="Hori S."/>
            <person name="Arai W."/>
            <person name="Tsubouchi T."/>
            <person name="Morono Y."/>
            <person name="Uchiyama I."/>
            <person name="Ito T."/>
            <person name="Fujiyama A."/>
            <person name="Inagaki F."/>
            <person name="Takami H."/>
        </authorList>
    </citation>
    <scope>NUCLEOTIDE SEQUENCE</scope>
    <source>
        <strain evidence="11">Expedition CK06-06</strain>
    </source>
</reference>
<comment type="cofactor">
    <cofactor evidence="9">
        <name>[2Fe-2S] cluster</name>
        <dbReference type="ChEBI" id="CHEBI:190135"/>
    </cofactor>
</comment>
<dbReference type="PIRSF" id="PIRSF006816">
    <property type="entry name" value="Cyc3_hyd_g"/>
    <property type="match status" value="1"/>
</dbReference>
<evidence type="ECO:0000256" key="4">
    <source>
        <dbReference type="ARBA" id="ARBA00022723"/>
    </source>
</evidence>
<keyword evidence="2" id="KW-0285">Flavoprotein</keyword>
<evidence type="ECO:0000256" key="3">
    <source>
        <dbReference type="ARBA" id="ARBA00022714"/>
    </source>
</evidence>
<proteinExistence type="predicted"/>
<evidence type="ECO:0000256" key="9">
    <source>
        <dbReference type="ARBA" id="ARBA00034078"/>
    </source>
</evidence>
<evidence type="ECO:0000313" key="11">
    <source>
        <dbReference type="EMBL" id="GAG64741.1"/>
    </source>
</evidence>
<sequence>MKGVTDIGHGRRFLARDNVYLPHIAVIEKIIEETPGVRTFHFNFKDKRLREEFVFESGQFGEYSVFGIGEAPFCISSSPTRRDHLEFALQQVGRVTNALHRLGVGAELGFRGPYGNGFPLDFLQGKNLVFVAGGIGLAPLRSLIWNVIDTRDSYKKIDIIYGARSPADLCFKYNLEAWDKDKTVNMVTTVDKGDETWTGREGFVPQVLEQVAPSASNAVAIVCGPPIMIRFTFPVLEKLGFAPEQMLTTLEKRMKCGIGKCGRCNIGNIYVCRDGPVFSYAQIKSFISSEY</sequence>
<dbReference type="Gene3D" id="2.40.30.10">
    <property type="entry name" value="Translation factors"/>
    <property type="match status" value="1"/>
</dbReference>
<name>X1AYA1_9ZZZZ</name>
<evidence type="ECO:0000256" key="8">
    <source>
        <dbReference type="ARBA" id="ARBA00023014"/>
    </source>
</evidence>